<keyword evidence="4" id="KW-1185">Reference proteome</keyword>
<dbReference type="AlphaFoldDB" id="A0A086ARW1"/>
<dbReference type="eggNOG" id="COG0560">
    <property type="taxonomic scope" value="Bacteria"/>
</dbReference>
<evidence type="ECO:0000313" key="3">
    <source>
        <dbReference type="Proteomes" id="UP000028712"/>
    </source>
</evidence>
<evidence type="ECO:0000313" key="1">
    <source>
        <dbReference type="EMBL" id="KFF19425.1"/>
    </source>
</evidence>
<dbReference type="Pfam" id="PF12710">
    <property type="entry name" value="HAD"/>
    <property type="match status" value="1"/>
</dbReference>
<comment type="caution">
    <text evidence="1">The sequence shown here is derived from an EMBL/GenBank/DDBJ whole genome shotgun (WGS) entry which is preliminary data.</text>
</comment>
<proteinExistence type="predicted"/>
<organism evidence="1 3">
    <name type="scientific">Flavobacterium hydatis</name>
    <name type="common">Cytophaga aquatilis</name>
    <dbReference type="NCBI Taxonomy" id="991"/>
    <lineage>
        <taxon>Bacteria</taxon>
        <taxon>Pseudomonadati</taxon>
        <taxon>Bacteroidota</taxon>
        <taxon>Flavobacteriia</taxon>
        <taxon>Flavobacteriales</taxon>
        <taxon>Flavobacteriaceae</taxon>
        <taxon>Flavobacterium</taxon>
    </lineage>
</organism>
<protein>
    <submittedName>
        <fullName evidence="1">NapD-like protein</fullName>
    </submittedName>
    <submittedName>
        <fullName evidence="2">Nitrate reductase formation protein NapD</fullName>
    </submittedName>
</protein>
<evidence type="ECO:0000313" key="2">
    <source>
        <dbReference type="EMBL" id="OXA97079.1"/>
    </source>
</evidence>
<dbReference type="EMBL" id="MUGY01000004">
    <property type="protein sequence ID" value="OXA97079.1"/>
    <property type="molecule type" value="Genomic_DNA"/>
</dbReference>
<reference evidence="1 3" key="1">
    <citation type="submission" date="2014-07" db="EMBL/GenBank/DDBJ databases">
        <title>Genome of Flavobacterium hydatis DSM 2063.</title>
        <authorList>
            <person name="Pipes S.E."/>
            <person name="Stropko S.J."/>
            <person name="Newman J.D."/>
        </authorList>
    </citation>
    <scope>NUCLEOTIDE SEQUENCE [LARGE SCALE GENOMIC DNA]</scope>
    <source>
        <strain evidence="1 3">DSM 2063</strain>
    </source>
</reference>
<gene>
    <name evidence="2" type="ORF">B0A62_04040</name>
    <name evidence="1" type="ORF">IW20_02790</name>
</gene>
<dbReference type="Proteomes" id="UP000198424">
    <property type="component" value="Unassembled WGS sequence"/>
</dbReference>
<dbReference type="Gene3D" id="3.40.50.1000">
    <property type="entry name" value="HAD superfamily/HAD-like"/>
    <property type="match status" value="1"/>
</dbReference>
<accession>A0A086ARW1</accession>
<dbReference type="SUPFAM" id="SSF56784">
    <property type="entry name" value="HAD-like"/>
    <property type="match status" value="1"/>
</dbReference>
<dbReference type="EMBL" id="JPRM01000003">
    <property type="protein sequence ID" value="KFF19425.1"/>
    <property type="molecule type" value="Genomic_DNA"/>
</dbReference>
<dbReference type="InterPro" id="IPR023214">
    <property type="entry name" value="HAD_sf"/>
</dbReference>
<evidence type="ECO:0000313" key="4">
    <source>
        <dbReference type="Proteomes" id="UP000198424"/>
    </source>
</evidence>
<dbReference type="STRING" id="991.IW20_02790"/>
<dbReference type="CDD" id="cd01427">
    <property type="entry name" value="HAD_like"/>
    <property type="match status" value="1"/>
</dbReference>
<sequence>MMYRKLYFATLFLFLFVSCKNKSEENATVKSKDSTENVATSGDPLPSWNDGTLKKDIIAYVEKVTKEGSPDFIPIESRIATFDNDGTLWAEKPYVQELFAFYRVKKMVEANPALAQKQPFKAVVEKDKSYFEKGGDKALIELVGATHTGMSEDEFEKSVADFYKDAKYPGKNVSVKQIRYQPQLELLNYLRANGFKTFIVTGGTVEVVRGISEEFYGIPKDQVVGTSFKYKYDSDKNAIQREPALDHFNDKEGKPVGIQLHIGQRPVFACGNEGGAGDIAMLKYSQGNKYPSFQMLVNHNDSIREFSYQEKDNASLNAAAKNNWHVINMKDDWKKVFAD</sequence>
<dbReference type="PROSITE" id="PS51257">
    <property type="entry name" value="PROKAR_LIPOPROTEIN"/>
    <property type="match status" value="1"/>
</dbReference>
<dbReference type="InterPro" id="IPR036412">
    <property type="entry name" value="HAD-like_sf"/>
</dbReference>
<dbReference type="Proteomes" id="UP000028712">
    <property type="component" value="Unassembled WGS sequence"/>
</dbReference>
<reference evidence="2 4" key="2">
    <citation type="submission" date="2016-11" db="EMBL/GenBank/DDBJ databases">
        <title>Whole genomes of Flavobacteriaceae.</title>
        <authorList>
            <person name="Stine C."/>
            <person name="Li C."/>
            <person name="Tadesse D."/>
        </authorList>
    </citation>
    <scope>NUCLEOTIDE SEQUENCE [LARGE SCALE GENOMIC DNA]</scope>
    <source>
        <strain evidence="2 4">ATCC 29551</strain>
    </source>
</reference>
<name>A0A086ARW1_FLAHY</name>